<evidence type="ECO:0000313" key="1">
    <source>
        <dbReference type="EMBL" id="KAF7831499.1"/>
    </source>
</evidence>
<dbReference type="EMBL" id="JAAIUW010000005">
    <property type="protein sequence ID" value="KAF7831499.1"/>
    <property type="molecule type" value="Genomic_DNA"/>
</dbReference>
<reference evidence="1" key="1">
    <citation type="submission" date="2020-09" db="EMBL/GenBank/DDBJ databases">
        <title>Genome-Enabled Discovery of Anthraquinone Biosynthesis in Senna tora.</title>
        <authorList>
            <person name="Kang S.-H."/>
            <person name="Pandey R.P."/>
            <person name="Lee C.-M."/>
            <person name="Sim J.-S."/>
            <person name="Jeong J.-T."/>
            <person name="Choi B.-S."/>
            <person name="Jung M."/>
            <person name="Ginzburg D."/>
            <person name="Zhao K."/>
            <person name="Won S.Y."/>
            <person name="Oh T.-J."/>
            <person name="Yu Y."/>
            <person name="Kim N.-H."/>
            <person name="Lee O.R."/>
            <person name="Lee T.-H."/>
            <person name="Bashyal P."/>
            <person name="Kim T.-S."/>
            <person name="Lee W.-H."/>
            <person name="Kawkins C."/>
            <person name="Kim C.-K."/>
            <person name="Kim J.S."/>
            <person name="Ahn B.O."/>
            <person name="Rhee S.Y."/>
            <person name="Sohng J.K."/>
        </authorList>
    </citation>
    <scope>NUCLEOTIDE SEQUENCE</scope>
    <source>
        <tissue evidence="1">Leaf</tissue>
    </source>
</reference>
<accession>A0A834WSU5</accession>
<evidence type="ECO:0000313" key="2">
    <source>
        <dbReference type="Proteomes" id="UP000634136"/>
    </source>
</evidence>
<organism evidence="1 2">
    <name type="scientific">Senna tora</name>
    <dbReference type="NCBI Taxonomy" id="362788"/>
    <lineage>
        <taxon>Eukaryota</taxon>
        <taxon>Viridiplantae</taxon>
        <taxon>Streptophyta</taxon>
        <taxon>Embryophyta</taxon>
        <taxon>Tracheophyta</taxon>
        <taxon>Spermatophyta</taxon>
        <taxon>Magnoliopsida</taxon>
        <taxon>eudicotyledons</taxon>
        <taxon>Gunneridae</taxon>
        <taxon>Pentapetalae</taxon>
        <taxon>rosids</taxon>
        <taxon>fabids</taxon>
        <taxon>Fabales</taxon>
        <taxon>Fabaceae</taxon>
        <taxon>Caesalpinioideae</taxon>
        <taxon>Cassia clade</taxon>
        <taxon>Senna</taxon>
    </lineage>
</organism>
<protein>
    <submittedName>
        <fullName evidence="1">Uncharacterized protein</fullName>
    </submittedName>
</protein>
<name>A0A834WSU5_9FABA</name>
<comment type="caution">
    <text evidence="1">The sequence shown here is derived from an EMBL/GenBank/DDBJ whole genome shotgun (WGS) entry which is preliminary data.</text>
</comment>
<dbReference type="AlphaFoldDB" id="A0A834WSU5"/>
<dbReference type="Proteomes" id="UP000634136">
    <property type="component" value="Unassembled WGS sequence"/>
</dbReference>
<keyword evidence="2" id="KW-1185">Reference proteome</keyword>
<sequence length="55" mass="6218">MSRIASHSCSSMTRLAGVLALMERLQSDEKAAFFVQMIILVWVEVDSVMQKWCAL</sequence>
<gene>
    <name evidence="1" type="ORF">G2W53_013832</name>
</gene>
<proteinExistence type="predicted"/>